<accession>A0AAE9A3B9</accession>
<sequence length="551" mass="64469">MPSVYEYLTDQQKNNIMRIHVEIAPDYIKLILGLQSLYGKTNYYINYEKFGSNTTIVMFDKEDLDPIQHNFVDVFLEDLEMLMVHRKTVLSYICIDYFRATVDDRARICERLEMSLKLRSTAFPVEQAEFRRTTIAQAASFTRLLDRAKLSKVVLWQIVDPENLERFLNEFKSEKANNDGNFISIFFSNQMPQTTDLDIPDNQSMNEMVARKVLENRLPMQFILRQLQCFDIERLRKVNRGIRNCIDLIRPNPHIKKCAITFEFFNGILLCLNTHTELKKNESKHVEYYSDGVDTYIEGVVFPETDYMDLCLHDIETILRNQSERIEELLILFQVDIKNEAVVITDDLSERIGKILEGRESTLKTKKLSMGSNSQKKIMNILPAIDENSLTTIELLNFSNEYFEHVTEEFRFELDQISQTKQWKSAEQLICKHLTIETPIQEMNVLHFADLEILVEALSSEDVAYLKTNLLKSSSFQKFKISCRESTVDESLHTLIGQPYRIVSDSKKVWYFRIPNTDCYIHVVLNTHDVDNKNPKVITFKRVAKEDTPFN</sequence>
<dbReference type="Proteomes" id="UP000827892">
    <property type="component" value="Chromosome V"/>
</dbReference>
<dbReference type="PANTHER" id="PTHR23015">
    <property type="entry name" value="UNCHARACTERIZED C.ELEGANS PROTEIN"/>
    <property type="match status" value="1"/>
</dbReference>
<dbReference type="AlphaFoldDB" id="A0AAE9A3B9"/>
<feature type="domain" description="DUF38" evidence="1">
    <location>
        <begin position="348"/>
        <end position="490"/>
    </location>
</feature>
<organism evidence="2 3">
    <name type="scientific">Caenorhabditis briggsae</name>
    <dbReference type="NCBI Taxonomy" id="6238"/>
    <lineage>
        <taxon>Eukaryota</taxon>
        <taxon>Metazoa</taxon>
        <taxon>Ecdysozoa</taxon>
        <taxon>Nematoda</taxon>
        <taxon>Chromadorea</taxon>
        <taxon>Rhabditida</taxon>
        <taxon>Rhabditina</taxon>
        <taxon>Rhabditomorpha</taxon>
        <taxon>Rhabditoidea</taxon>
        <taxon>Rhabditidae</taxon>
        <taxon>Peloderinae</taxon>
        <taxon>Caenorhabditis</taxon>
    </lineage>
</organism>
<gene>
    <name evidence="2" type="ORF">L3Y34_009728</name>
</gene>
<protein>
    <recommendedName>
        <fullName evidence="1">DUF38 domain-containing protein</fullName>
    </recommendedName>
</protein>
<dbReference type="InterPro" id="IPR002900">
    <property type="entry name" value="DUF38/FTH_CAE_spp"/>
</dbReference>
<name>A0AAE9A3B9_CAEBR</name>
<proteinExistence type="predicted"/>
<dbReference type="PANTHER" id="PTHR23015:SF25">
    <property type="entry name" value="DUF38 DOMAIN-CONTAINING PROTEIN-RELATED"/>
    <property type="match status" value="1"/>
</dbReference>
<evidence type="ECO:0000313" key="3">
    <source>
        <dbReference type="Proteomes" id="UP000827892"/>
    </source>
</evidence>
<evidence type="ECO:0000259" key="1">
    <source>
        <dbReference type="Pfam" id="PF01827"/>
    </source>
</evidence>
<dbReference type="Pfam" id="PF01827">
    <property type="entry name" value="FTH"/>
    <property type="match status" value="1"/>
</dbReference>
<dbReference type="InterPro" id="IPR040161">
    <property type="entry name" value="FB224"/>
</dbReference>
<evidence type="ECO:0000313" key="2">
    <source>
        <dbReference type="EMBL" id="ULT92184.1"/>
    </source>
</evidence>
<reference evidence="2 3" key="1">
    <citation type="submission" date="2022-02" db="EMBL/GenBank/DDBJ databases">
        <title>Chromosome-level reference genomes for two strains of Caenorhabditis briggsae: an improved platform for comparative genomics.</title>
        <authorList>
            <person name="Stevens L."/>
            <person name="Andersen E.C."/>
        </authorList>
    </citation>
    <scope>NUCLEOTIDE SEQUENCE [LARGE SCALE GENOMIC DNA]</scope>
    <source>
        <strain evidence="2">QX1410_ONT</strain>
        <tissue evidence="2">Whole-organism</tissue>
    </source>
</reference>
<dbReference type="EMBL" id="CP090895">
    <property type="protein sequence ID" value="ULT92184.1"/>
    <property type="molecule type" value="Genomic_DNA"/>
</dbReference>